<evidence type="ECO:0000256" key="1">
    <source>
        <dbReference type="SAM" id="Phobius"/>
    </source>
</evidence>
<name>A0A975GLJ1_9BACT</name>
<proteinExistence type="predicted"/>
<feature type="transmembrane region" description="Helical" evidence="1">
    <location>
        <begin position="40"/>
        <end position="61"/>
    </location>
</feature>
<evidence type="ECO:0000313" key="3">
    <source>
        <dbReference type="Proteomes" id="UP000663722"/>
    </source>
</evidence>
<reference evidence="2" key="1">
    <citation type="journal article" date="2021" name="Microb. Physiol.">
        <title>Proteogenomic Insights into the Physiology of Marine, Sulfate-Reducing, Filamentous Desulfonema limicola and Desulfonema magnum.</title>
        <authorList>
            <person name="Schnaars V."/>
            <person name="Wohlbrand L."/>
            <person name="Scheve S."/>
            <person name="Hinrichs C."/>
            <person name="Reinhardt R."/>
            <person name="Rabus R."/>
        </authorList>
    </citation>
    <scope>NUCLEOTIDE SEQUENCE</scope>
    <source>
        <strain evidence="2">4be13</strain>
    </source>
</reference>
<dbReference type="KEGG" id="dmm:dnm_019180"/>
<keyword evidence="1" id="KW-1133">Transmembrane helix</keyword>
<evidence type="ECO:0000313" key="2">
    <source>
        <dbReference type="EMBL" id="QTA85901.1"/>
    </source>
</evidence>
<dbReference type="EMBL" id="CP061800">
    <property type="protein sequence ID" value="QTA85901.1"/>
    <property type="molecule type" value="Genomic_DNA"/>
</dbReference>
<keyword evidence="1" id="KW-0472">Membrane</keyword>
<dbReference type="RefSeq" id="WP_207681773.1">
    <property type="nucleotide sequence ID" value="NZ_CP061800.1"/>
</dbReference>
<protein>
    <submittedName>
        <fullName evidence="2">Uncharacterized protein</fullName>
    </submittedName>
</protein>
<dbReference type="Proteomes" id="UP000663722">
    <property type="component" value="Chromosome"/>
</dbReference>
<organism evidence="2 3">
    <name type="scientific">Desulfonema magnum</name>
    <dbReference type="NCBI Taxonomy" id="45655"/>
    <lineage>
        <taxon>Bacteria</taxon>
        <taxon>Pseudomonadati</taxon>
        <taxon>Thermodesulfobacteriota</taxon>
        <taxon>Desulfobacteria</taxon>
        <taxon>Desulfobacterales</taxon>
        <taxon>Desulfococcaceae</taxon>
        <taxon>Desulfonema</taxon>
    </lineage>
</organism>
<sequence length="66" mass="7350">MLKHLWLTGIFSAFSVFGIKTGLGLSAQIYNREISLEKKLLFSVAVLDKIPVSLSCFVVIANHDRL</sequence>
<gene>
    <name evidence="2" type="ORF">dnm_019180</name>
</gene>
<keyword evidence="3" id="KW-1185">Reference proteome</keyword>
<dbReference type="AlphaFoldDB" id="A0A975GLJ1"/>
<keyword evidence="1" id="KW-0812">Transmembrane</keyword>
<accession>A0A975GLJ1</accession>